<dbReference type="OrthoDB" id="9810886at2"/>
<keyword evidence="2" id="KW-1185">Reference proteome</keyword>
<proteinExistence type="predicted"/>
<sequence>MSSHPHIVLPWAVRRTRLPLLVLRCVACPSDRATIGHGRFRVNANGKLLDVWLLANCASCGRTNKLTVHDRVPVRSLPADLLAGYSDNSPSLVVDTLLDPLIARHNRFALDWDGCWELHAPPLAEGPWPLQITVTFDDPVPVRPERLIAHGLGISRNEIAHRVKIDIPLNRTTKLDFSFVLVWSVQ</sequence>
<protein>
    <recommendedName>
        <fullName evidence="3">DUF1062 domain-containing protein</fullName>
    </recommendedName>
</protein>
<dbReference type="AlphaFoldDB" id="A0A239LWE0"/>
<evidence type="ECO:0000313" key="2">
    <source>
        <dbReference type="Proteomes" id="UP000198282"/>
    </source>
</evidence>
<organism evidence="1 2">
    <name type="scientific">Streptosporangium subroseum</name>
    <dbReference type="NCBI Taxonomy" id="106412"/>
    <lineage>
        <taxon>Bacteria</taxon>
        <taxon>Bacillati</taxon>
        <taxon>Actinomycetota</taxon>
        <taxon>Actinomycetes</taxon>
        <taxon>Streptosporangiales</taxon>
        <taxon>Streptosporangiaceae</taxon>
        <taxon>Streptosporangium</taxon>
    </lineage>
</organism>
<reference evidence="1 2" key="1">
    <citation type="submission" date="2017-06" db="EMBL/GenBank/DDBJ databases">
        <authorList>
            <person name="Kim H.J."/>
            <person name="Triplett B.A."/>
        </authorList>
    </citation>
    <scope>NUCLEOTIDE SEQUENCE [LARGE SCALE GENOMIC DNA]</scope>
    <source>
        <strain evidence="1 2">CGMCC 4.2132</strain>
    </source>
</reference>
<dbReference type="Pfam" id="PF06353">
    <property type="entry name" value="DUF1062"/>
    <property type="match status" value="1"/>
</dbReference>
<dbReference type="InterPro" id="IPR009412">
    <property type="entry name" value="DUF1062"/>
</dbReference>
<evidence type="ECO:0000313" key="1">
    <source>
        <dbReference type="EMBL" id="SNT34029.1"/>
    </source>
</evidence>
<name>A0A239LWE0_9ACTN</name>
<accession>A0A239LWE0</accession>
<gene>
    <name evidence="1" type="ORF">SAMN05216276_103539</name>
</gene>
<dbReference type="Proteomes" id="UP000198282">
    <property type="component" value="Unassembled WGS sequence"/>
</dbReference>
<evidence type="ECO:0008006" key="3">
    <source>
        <dbReference type="Google" id="ProtNLM"/>
    </source>
</evidence>
<dbReference type="EMBL" id="FZOD01000035">
    <property type="protein sequence ID" value="SNT34029.1"/>
    <property type="molecule type" value="Genomic_DNA"/>
</dbReference>